<sequence>MFYLIVFLFIGSLIAFDGVTTCYCPPSNRINLQLLKNIGTAELQDKLGDSSKQICVPYSATHTGFNLIPDFGKAKSVKAKTFCGPKNSDGSIDCTIDSTDFSLGKCYPEKHFCIHQVVCPVTHMASIQCSSLDLPKSDSDGECLDSIFITSGILREKQYCGKTDDGCFSPFQEAGGSKIRIVFAGGQCCQKCGYRIWVKCTPQSCYANNGKIARTERDIKKHEIEERGAAGLPTRYPRKVIVPAGAVLTYKNRLLTVKLTKATLQKIWTSKLQVRDDIAFGPGVLFEAKRSANRSFVGYGVMTIYYNKVYYHQQGIPPNEIPTALEQEFINNVVKYLKIEEKNSNSFDTKGNPGPEGPPGQIGPTGQRGRRG</sequence>
<dbReference type="AlphaFoldDB" id="A0A1X7TKP2"/>
<dbReference type="KEGG" id="aqu:109587346"/>
<keyword evidence="4" id="KW-1185">Reference proteome</keyword>
<evidence type="ECO:0000256" key="1">
    <source>
        <dbReference type="SAM" id="MobiDB-lite"/>
    </source>
</evidence>
<dbReference type="InParanoid" id="A0A1X7TKP2"/>
<dbReference type="EnsemblMetazoa" id="Aqu2.1.15191_001">
    <property type="protein sequence ID" value="Aqu2.1.15191_001"/>
    <property type="gene ID" value="Aqu2.1.15191"/>
</dbReference>
<protein>
    <recommendedName>
        <fullName evidence="5">CUB domain-containing protein</fullName>
    </recommendedName>
</protein>
<evidence type="ECO:0000256" key="2">
    <source>
        <dbReference type="SAM" id="SignalP"/>
    </source>
</evidence>
<gene>
    <name evidence="3" type="primary">109587346</name>
</gene>
<feature type="chain" id="PRO_5012869390" description="CUB domain-containing protein" evidence="2">
    <location>
        <begin position="16"/>
        <end position="372"/>
    </location>
</feature>
<feature type="signal peptide" evidence="2">
    <location>
        <begin position="1"/>
        <end position="15"/>
    </location>
</feature>
<name>A0A1X7TKP2_AMPQE</name>
<keyword evidence="2" id="KW-0732">Signal</keyword>
<accession>A0A1X7TKP2</accession>
<feature type="region of interest" description="Disordered" evidence="1">
    <location>
        <begin position="344"/>
        <end position="372"/>
    </location>
</feature>
<evidence type="ECO:0000313" key="3">
    <source>
        <dbReference type="EnsemblMetazoa" id="Aqu2.1.15191_001"/>
    </source>
</evidence>
<feature type="compositionally biased region" description="Low complexity" evidence="1">
    <location>
        <begin position="362"/>
        <end position="372"/>
    </location>
</feature>
<reference evidence="4" key="1">
    <citation type="journal article" date="2010" name="Nature">
        <title>The Amphimedon queenslandica genome and the evolution of animal complexity.</title>
        <authorList>
            <person name="Srivastava M."/>
            <person name="Simakov O."/>
            <person name="Chapman J."/>
            <person name="Fahey B."/>
            <person name="Gauthier M.E."/>
            <person name="Mitros T."/>
            <person name="Richards G.S."/>
            <person name="Conaco C."/>
            <person name="Dacre M."/>
            <person name="Hellsten U."/>
            <person name="Larroux C."/>
            <person name="Putnam N.H."/>
            <person name="Stanke M."/>
            <person name="Adamska M."/>
            <person name="Darling A."/>
            <person name="Degnan S.M."/>
            <person name="Oakley T.H."/>
            <person name="Plachetzki D.C."/>
            <person name="Zhai Y."/>
            <person name="Adamski M."/>
            <person name="Calcino A."/>
            <person name="Cummins S.F."/>
            <person name="Goodstein D.M."/>
            <person name="Harris C."/>
            <person name="Jackson D.J."/>
            <person name="Leys S.P."/>
            <person name="Shu S."/>
            <person name="Woodcroft B.J."/>
            <person name="Vervoort M."/>
            <person name="Kosik K.S."/>
            <person name="Manning G."/>
            <person name="Degnan B.M."/>
            <person name="Rokhsar D.S."/>
        </authorList>
    </citation>
    <scope>NUCLEOTIDE SEQUENCE [LARGE SCALE GENOMIC DNA]</scope>
</reference>
<evidence type="ECO:0000313" key="4">
    <source>
        <dbReference type="Proteomes" id="UP000007879"/>
    </source>
</evidence>
<evidence type="ECO:0008006" key="5">
    <source>
        <dbReference type="Google" id="ProtNLM"/>
    </source>
</evidence>
<organism evidence="3">
    <name type="scientific">Amphimedon queenslandica</name>
    <name type="common">Sponge</name>
    <dbReference type="NCBI Taxonomy" id="400682"/>
    <lineage>
        <taxon>Eukaryota</taxon>
        <taxon>Metazoa</taxon>
        <taxon>Porifera</taxon>
        <taxon>Demospongiae</taxon>
        <taxon>Heteroscleromorpha</taxon>
        <taxon>Haplosclerida</taxon>
        <taxon>Niphatidae</taxon>
        <taxon>Amphimedon</taxon>
    </lineage>
</organism>
<dbReference type="EnsemblMetazoa" id="XM_020003588.1">
    <property type="protein sequence ID" value="XP_019859147.1"/>
    <property type="gene ID" value="LOC109587346"/>
</dbReference>
<proteinExistence type="predicted"/>
<dbReference type="Proteomes" id="UP000007879">
    <property type="component" value="Unassembled WGS sequence"/>
</dbReference>
<reference evidence="3" key="2">
    <citation type="submission" date="2017-05" db="UniProtKB">
        <authorList>
            <consortium name="EnsemblMetazoa"/>
        </authorList>
    </citation>
    <scope>IDENTIFICATION</scope>
</reference>